<reference evidence="1 2" key="1">
    <citation type="submission" date="2016-10" db="EMBL/GenBank/DDBJ databases">
        <authorList>
            <person name="de Groot N.N."/>
        </authorList>
    </citation>
    <scope>NUCLEOTIDE SEQUENCE [LARGE SCALE GENOMIC DNA]</scope>
    <source>
        <strain evidence="1 2">DSM 45514</strain>
    </source>
</reference>
<dbReference type="SUPFAM" id="SSF103032">
    <property type="entry name" value="Hypothetical protein YwqG"/>
    <property type="match status" value="1"/>
</dbReference>
<dbReference type="Proteomes" id="UP000199387">
    <property type="component" value="Unassembled WGS sequence"/>
</dbReference>
<dbReference type="Pfam" id="PF09234">
    <property type="entry name" value="DUF1963"/>
    <property type="match status" value="1"/>
</dbReference>
<dbReference type="RefSeq" id="WP_091572702.1">
    <property type="nucleotide sequence ID" value="NZ_FMZA01000023.1"/>
</dbReference>
<dbReference type="AlphaFoldDB" id="A0A1G6QPT3"/>
<dbReference type="PANTHER" id="PTHR36436:SF6">
    <property type="entry name" value="SLL5081 PROTEIN"/>
    <property type="match status" value="1"/>
</dbReference>
<gene>
    <name evidence="1" type="ORF">SAMN04488112_12318</name>
</gene>
<keyword evidence="2" id="KW-1185">Reference proteome</keyword>
<dbReference type="Gene3D" id="2.30.320.10">
    <property type="entry name" value="YwqG-like"/>
    <property type="match status" value="1"/>
</dbReference>
<organism evidence="1 2">
    <name type="scientific">Melghirimyces thermohalophilus</name>
    <dbReference type="NCBI Taxonomy" id="1236220"/>
    <lineage>
        <taxon>Bacteria</taxon>
        <taxon>Bacillati</taxon>
        <taxon>Bacillota</taxon>
        <taxon>Bacilli</taxon>
        <taxon>Bacillales</taxon>
        <taxon>Thermoactinomycetaceae</taxon>
        <taxon>Melghirimyces</taxon>
    </lineage>
</organism>
<dbReference type="STRING" id="1236220.SAMN04488112_12318"/>
<sequence>MNEFIEDKIEKLLSNEGLSDWTEEVIRTLVPCLVLEPQEEDNIPKGTSKWGGAPDLPPESPYPMDALQPLTFIAQFNLTELKEQDPMSPLPDRGMLYFFAGSNDLYHRAPSDRITCQVIYADVHPDELIPAPFPDDLPREAVVTERGIRFRMEKTFPNVDAPEEMEEMWFELMDQLYELEERKGAYHQAFGPPFSLQEDVFDVCRSYEGQPAAEWVLLLQVDSDEEMVWGDEGMLYFCLPREALLRGDFSKTCLVIQNP</sequence>
<dbReference type="InterPro" id="IPR035948">
    <property type="entry name" value="YwqG-like_sf"/>
</dbReference>
<name>A0A1G6QPT3_9BACL</name>
<dbReference type="InterPro" id="IPR015315">
    <property type="entry name" value="DUF1963"/>
</dbReference>
<proteinExistence type="predicted"/>
<protein>
    <submittedName>
        <fullName evidence="1">Uncharacterized protein YwqG</fullName>
    </submittedName>
</protein>
<dbReference type="PANTHER" id="PTHR36436">
    <property type="entry name" value="SLL5081 PROTEIN"/>
    <property type="match status" value="1"/>
</dbReference>
<dbReference type="EMBL" id="FMZA01000023">
    <property type="protein sequence ID" value="SDC94349.1"/>
    <property type="molecule type" value="Genomic_DNA"/>
</dbReference>
<evidence type="ECO:0000313" key="2">
    <source>
        <dbReference type="Proteomes" id="UP000199387"/>
    </source>
</evidence>
<accession>A0A1G6QPT3</accession>
<evidence type="ECO:0000313" key="1">
    <source>
        <dbReference type="EMBL" id="SDC94349.1"/>
    </source>
</evidence>
<dbReference type="OrthoDB" id="8856529at2"/>